<accession>A0AAD8WHN8</accession>
<keyword evidence="2" id="KW-1185">Reference proteome</keyword>
<dbReference type="Proteomes" id="UP001231189">
    <property type="component" value="Unassembled WGS sequence"/>
</dbReference>
<protein>
    <submittedName>
        <fullName evidence="1">Uncharacterized protein</fullName>
    </submittedName>
</protein>
<evidence type="ECO:0000313" key="2">
    <source>
        <dbReference type="Proteomes" id="UP001231189"/>
    </source>
</evidence>
<reference evidence="1" key="1">
    <citation type="submission" date="2023-07" db="EMBL/GenBank/DDBJ databases">
        <title>A chromosome-level genome assembly of Lolium multiflorum.</title>
        <authorList>
            <person name="Chen Y."/>
            <person name="Copetti D."/>
            <person name="Kolliker R."/>
            <person name="Studer B."/>
        </authorList>
    </citation>
    <scope>NUCLEOTIDE SEQUENCE</scope>
    <source>
        <strain evidence="1">02402/16</strain>
        <tissue evidence="1">Leaf</tissue>
    </source>
</reference>
<proteinExistence type="predicted"/>
<comment type="caution">
    <text evidence="1">The sequence shown here is derived from an EMBL/GenBank/DDBJ whole genome shotgun (WGS) entry which is preliminary data.</text>
</comment>
<sequence>MAVESQGFSDAVKPAKMDAEDFAKMQIKAARTIRLSLADQVLYHVIDVESPSEIWTTDGPTEHVNAFNRVVSDLARIEDKVEDEDMALLMLTSLPKSYKGLVVTLTYGKTIITSSEVQTSLLSYDQREKTTAEEAAAGASDGQG</sequence>
<organism evidence="1 2">
    <name type="scientific">Lolium multiflorum</name>
    <name type="common">Italian ryegrass</name>
    <name type="synonym">Lolium perenne subsp. multiflorum</name>
    <dbReference type="NCBI Taxonomy" id="4521"/>
    <lineage>
        <taxon>Eukaryota</taxon>
        <taxon>Viridiplantae</taxon>
        <taxon>Streptophyta</taxon>
        <taxon>Embryophyta</taxon>
        <taxon>Tracheophyta</taxon>
        <taxon>Spermatophyta</taxon>
        <taxon>Magnoliopsida</taxon>
        <taxon>Liliopsida</taxon>
        <taxon>Poales</taxon>
        <taxon>Poaceae</taxon>
        <taxon>BOP clade</taxon>
        <taxon>Pooideae</taxon>
        <taxon>Poodae</taxon>
        <taxon>Poeae</taxon>
        <taxon>Poeae Chloroplast Group 2 (Poeae type)</taxon>
        <taxon>Loliodinae</taxon>
        <taxon>Loliinae</taxon>
        <taxon>Lolium</taxon>
    </lineage>
</organism>
<dbReference type="Pfam" id="PF14223">
    <property type="entry name" value="Retrotran_gag_2"/>
    <property type="match status" value="1"/>
</dbReference>
<gene>
    <name evidence="1" type="ORF">QYE76_048827</name>
</gene>
<dbReference type="EMBL" id="JAUUTY010000003">
    <property type="protein sequence ID" value="KAK1660668.1"/>
    <property type="molecule type" value="Genomic_DNA"/>
</dbReference>
<dbReference type="AlphaFoldDB" id="A0AAD8WHN8"/>
<name>A0AAD8WHN8_LOLMU</name>
<evidence type="ECO:0000313" key="1">
    <source>
        <dbReference type="EMBL" id="KAK1660668.1"/>
    </source>
</evidence>